<dbReference type="PROSITE" id="PS51387">
    <property type="entry name" value="FAD_PCMH"/>
    <property type="match status" value="1"/>
</dbReference>
<dbReference type="PANTHER" id="PTHR42934">
    <property type="entry name" value="GLYCOLATE OXIDASE SUBUNIT GLCD"/>
    <property type="match status" value="1"/>
</dbReference>
<evidence type="ECO:0000256" key="2">
    <source>
        <dbReference type="ARBA" id="ARBA00022630"/>
    </source>
</evidence>
<keyword evidence="7" id="KW-1185">Reference proteome</keyword>
<proteinExistence type="predicted"/>
<dbReference type="Gene3D" id="3.30.70.2740">
    <property type="match status" value="1"/>
</dbReference>
<keyword evidence="3" id="KW-0274">FAD</keyword>
<dbReference type="Pfam" id="PF01565">
    <property type="entry name" value="FAD_binding_4"/>
    <property type="match status" value="1"/>
</dbReference>
<dbReference type="Proteomes" id="UP001168167">
    <property type="component" value="Unassembled WGS sequence"/>
</dbReference>
<accession>A0ABT7QNF1</accession>
<dbReference type="InterPro" id="IPR016166">
    <property type="entry name" value="FAD-bd_PCMH"/>
</dbReference>
<evidence type="ECO:0000259" key="5">
    <source>
        <dbReference type="PROSITE" id="PS51387"/>
    </source>
</evidence>
<evidence type="ECO:0000256" key="3">
    <source>
        <dbReference type="ARBA" id="ARBA00022827"/>
    </source>
</evidence>
<dbReference type="PANTHER" id="PTHR42934:SF1">
    <property type="entry name" value="GLYCOLATE OXIDASE SUBUNIT GLCD"/>
    <property type="match status" value="1"/>
</dbReference>
<organism evidence="6 7">
    <name type="scientific">Candidatus Doriopsillibacter californiensis</name>
    <dbReference type="NCBI Taxonomy" id="2970740"/>
    <lineage>
        <taxon>Bacteria</taxon>
        <taxon>Pseudomonadati</taxon>
        <taxon>Pseudomonadota</taxon>
        <taxon>Gammaproteobacteria</taxon>
        <taxon>Candidatus Tethybacterales</taxon>
        <taxon>Candidatus Persebacteraceae</taxon>
        <taxon>Candidatus Doriopsillibacter</taxon>
    </lineage>
</organism>
<protein>
    <submittedName>
        <fullName evidence="6">FAD-binding protein</fullName>
    </submittedName>
</protein>
<reference evidence="6" key="2">
    <citation type="journal article" date="2023" name="Microbiome">
        <title>Synthase-selected sorting approach identifies a beta-lactone synthase in a nudibranch symbiotic bacterium.</title>
        <authorList>
            <person name="Dzunkova M."/>
            <person name="La Clair J.J."/>
            <person name="Tyml T."/>
            <person name="Doud D."/>
            <person name="Schulz F."/>
            <person name="Piquer-Esteban S."/>
            <person name="Porcel Sanchis D."/>
            <person name="Osborn A."/>
            <person name="Robinson D."/>
            <person name="Louie K.B."/>
            <person name="Bowen B.P."/>
            <person name="Bowers R.M."/>
            <person name="Lee J."/>
            <person name="Arnau V."/>
            <person name="Diaz-Villanueva W."/>
            <person name="Stepanauskas R."/>
            <person name="Gosliner T."/>
            <person name="Date S.V."/>
            <person name="Northen T.R."/>
            <person name="Cheng J.F."/>
            <person name="Burkart M.D."/>
            <person name="Woyke T."/>
        </authorList>
    </citation>
    <scope>NUCLEOTIDE SEQUENCE</scope>
    <source>
        <strain evidence="6">Df01</strain>
    </source>
</reference>
<dbReference type="Pfam" id="PF02913">
    <property type="entry name" value="FAD-oxidase_C"/>
    <property type="match status" value="1"/>
</dbReference>
<dbReference type="InterPro" id="IPR051914">
    <property type="entry name" value="FAD-linked_OxidoTrans_Type4"/>
</dbReference>
<evidence type="ECO:0000256" key="4">
    <source>
        <dbReference type="ARBA" id="ARBA00023002"/>
    </source>
</evidence>
<keyword evidence="4" id="KW-0560">Oxidoreductase</keyword>
<keyword evidence="2" id="KW-0285">Flavoprotein</keyword>
<evidence type="ECO:0000256" key="1">
    <source>
        <dbReference type="ARBA" id="ARBA00001974"/>
    </source>
</evidence>
<dbReference type="SUPFAM" id="SSF56176">
    <property type="entry name" value="FAD-binding/transporter-associated domain-like"/>
    <property type="match status" value="1"/>
</dbReference>
<dbReference type="SUPFAM" id="SSF55103">
    <property type="entry name" value="FAD-linked oxidases, C-terminal domain"/>
    <property type="match status" value="1"/>
</dbReference>
<dbReference type="InterPro" id="IPR004113">
    <property type="entry name" value="FAD-bd_oxidored_4_C"/>
</dbReference>
<evidence type="ECO:0000313" key="7">
    <source>
        <dbReference type="Proteomes" id="UP001168167"/>
    </source>
</evidence>
<dbReference type="InterPro" id="IPR016171">
    <property type="entry name" value="Vanillyl_alc_oxidase_C-sub2"/>
</dbReference>
<sequence>MALPAGFSKKLQHCLPAGQVLLNPEDCKPFEADGLLMFRCLPAAVALPSNEAEVIRVVNCCREAGVPLVTRGAGTGLSGGALPHADGVLLVLSRLNRILSIDPLARVARVQPGVRNLAVSEATYPFGLFYAPDPSSQLACSIGGNVSENSGGVRCLKYGLTVHCVIKVRVVTADGEAVEIDNTEQGFDLLALLHGSEGLLAVVTEVWLRLSPLPETTCTVLAGFPSVKAAGDAVAGIISSGITPSGLEMMDQLATRAAEDFAAAGYPTDCAALLIAETDGRREDAERDMENLRKVLTTHGATPIRAARDETERQLFWKGRKSAFPAMGSIRPNYYCMDGTIPRKRLGDVLNNIAALSTQYGLPCANVFHAGDGNLHPLIMYDDDVSGEAEKACQFGTDIMNLCLDVGGTITGEHGVGVEKIDGMCTQFTPPELQTFHDIKHAFDPLAFLNPGKTVPTLNRCAEFGHMHVKSGEEKFSTLPRF</sequence>
<dbReference type="Gene3D" id="1.10.45.10">
    <property type="entry name" value="Vanillyl-alcohol Oxidase, Chain A, domain 4"/>
    <property type="match status" value="1"/>
</dbReference>
<evidence type="ECO:0000313" key="6">
    <source>
        <dbReference type="EMBL" id="MDM5148214.1"/>
    </source>
</evidence>
<dbReference type="EMBL" id="JANQAO010000005">
    <property type="protein sequence ID" value="MDM5148214.1"/>
    <property type="molecule type" value="Genomic_DNA"/>
</dbReference>
<dbReference type="InterPro" id="IPR036318">
    <property type="entry name" value="FAD-bd_PCMH-like_sf"/>
</dbReference>
<dbReference type="InterPro" id="IPR016164">
    <property type="entry name" value="FAD-linked_Oxase-like_C"/>
</dbReference>
<comment type="caution">
    <text evidence="6">The sequence shown here is derived from an EMBL/GenBank/DDBJ whole genome shotgun (WGS) entry which is preliminary data.</text>
</comment>
<dbReference type="Gene3D" id="3.30.465.10">
    <property type="match status" value="1"/>
</dbReference>
<reference evidence="6" key="1">
    <citation type="submission" date="2022-08" db="EMBL/GenBank/DDBJ databases">
        <authorList>
            <person name="Dzunkova M."/>
            <person name="La Clair J."/>
            <person name="Tyml T."/>
            <person name="Doud D."/>
            <person name="Schulz F."/>
            <person name="Piquer S."/>
            <person name="Porcel Sanchis D."/>
            <person name="Osborn A."/>
            <person name="Robinson D."/>
            <person name="Louie K.B."/>
            <person name="Bowen B.P."/>
            <person name="Bowers R."/>
            <person name="Lee J."/>
            <person name="Arnau Llombart V."/>
            <person name="Diaz Villanueva W."/>
            <person name="Gosliner T."/>
            <person name="Northen T."/>
            <person name="Cheng J.-F."/>
            <person name="Burkart M.D."/>
            <person name="Woyke T."/>
        </authorList>
    </citation>
    <scope>NUCLEOTIDE SEQUENCE</scope>
    <source>
        <strain evidence="6">Df01</strain>
    </source>
</reference>
<name>A0ABT7QNF1_9GAMM</name>
<dbReference type="InterPro" id="IPR016169">
    <property type="entry name" value="FAD-bd_PCMH_sub2"/>
</dbReference>
<gene>
    <name evidence="6" type="ORF">NQX30_07570</name>
</gene>
<comment type="cofactor">
    <cofactor evidence="1">
        <name>FAD</name>
        <dbReference type="ChEBI" id="CHEBI:57692"/>
    </cofactor>
</comment>
<dbReference type="InterPro" id="IPR006094">
    <property type="entry name" value="Oxid_FAD_bind_N"/>
</dbReference>
<feature type="domain" description="FAD-binding PCMH-type" evidence="5">
    <location>
        <begin position="38"/>
        <end position="213"/>
    </location>
</feature>